<accession>G7WFY5</accession>
<proteinExistence type="predicted"/>
<dbReference type="AlphaFoldDB" id="G7WFY5"/>
<dbReference type="KEGG" id="dor:Desor_4058"/>
<dbReference type="RefSeq" id="WP_014186307.1">
    <property type="nucleotide sequence ID" value="NC_016584.1"/>
</dbReference>
<reference evidence="2 3" key="2">
    <citation type="journal article" date="2012" name="J. Bacteriol.">
        <title>Complete genome sequences of Desulfosporosinus orientis DSM765T, Desulfosporosinus youngiae DSM17734T, Desulfosporosinus meridiei DSM13257T, and Desulfosporosinus acidiphilus DSM22704T.</title>
        <authorList>
            <person name="Pester M."/>
            <person name="Brambilla E."/>
            <person name="Alazard D."/>
            <person name="Rattei T."/>
            <person name="Weinmaier T."/>
            <person name="Han J."/>
            <person name="Lucas S."/>
            <person name="Lapidus A."/>
            <person name="Cheng J.F."/>
            <person name="Goodwin L."/>
            <person name="Pitluck S."/>
            <person name="Peters L."/>
            <person name="Ovchinnikova G."/>
            <person name="Teshima H."/>
            <person name="Detter J.C."/>
            <person name="Han C.S."/>
            <person name="Tapia R."/>
            <person name="Land M.L."/>
            <person name="Hauser L."/>
            <person name="Kyrpides N.C."/>
            <person name="Ivanova N.N."/>
            <person name="Pagani I."/>
            <person name="Huntmann M."/>
            <person name="Wei C.L."/>
            <person name="Davenport K.W."/>
            <person name="Daligault H."/>
            <person name="Chain P.S."/>
            <person name="Chen A."/>
            <person name="Mavromatis K."/>
            <person name="Markowitz V."/>
            <person name="Szeto E."/>
            <person name="Mikhailova N."/>
            <person name="Pati A."/>
            <person name="Wagner M."/>
            <person name="Woyke T."/>
            <person name="Ollivier B."/>
            <person name="Klenk H.P."/>
            <person name="Spring S."/>
            <person name="Loy A."/>
        </authorList>
    </citation>
    <scope>NUCLEOTIDE SEQUENCE [LARGE SCALE GENOMIC DNA]</scope>
    <source>
        <strain evidence="3">ATCC 19365 / DSM 765 / NCIMB 8382 / VKM B-1628</strain>
    </source>
</reference>
<dbReference type="OrthoDB" id="1799418at2"/>
<evidence type="ECO:0000313" key="3">
    <source>
        <dbReference type="Proteomes" id="UP000006346"/>
    </source>
</evidence>
<sequence length="62" mass="7169">MAEQKAKIQEAVIDQPKSTETMNSAQNNKNDFNLKTRTRIKKVMDAFNLCCNCETGFHYIEQ</sequence>
<dbReference type="PATRIC" id="fig|768706.3.peg.4108"/>
<dbReference type="Proteomes" id="UP000006346">
    <property type="component" value="Chromosome"/>
</dbReference>
<dbReference type="HOGENOM" id="CLU_2896777_0_0_9"/>
<reference evidence="3" key="1">
    <citation type="submission" date="2011-11" db="EMBL/GenBank/DDBJ databases">
        <title>Complete sequence of Desulfosporosinus orientis DSM 765.</title>
        <authorList>
            <person name="Lucas S."/>
            <person name="Han J."/>
            <person name="Lapidus A."/>
            <person name="Cheng J.-F."/>
            <person name="Goodwin L."/>
            <person name="Pitluck S."/>
            <person name="Peters L."/>
            <person name="Ovchinnikova G."/>
            <person name="Teshima H."/>
            <person name="Detter J.C."/>
            <person name="Han C."/>
            <person name="Tapia R."/>
            <person name="Land M."/>
            <person name="Hauser L."/>
            <person name="Kyrpides N."/>
            <person name="Ivanova N."/>
            <person name="Pagani I."/>
            <person name="Pester M."/>
            <person name="Spring S."/>
            <person name="Ollivier B."/>
            <person name="Rattei T."/>
            <person name="Klenk H.-P."/>
            <person name="Wagner M."/>
            <person name="Loy A."/>
            <person name="Woyke T."/>
        </authorList>
    </citation>
    <scope>NUCLEOTIDE SEQUENCE [LARGE SCALE GENOMIC DNA]</scope>
    <source>
        <strain evidence="3">ATCC 19365 / DSM 765 / NCIMB 8382 / VKM B-1628</strain>
    </source>
</reference>
<evidence type="ECO:0000256" key="1">
    <source>
        <dbReference type="SAM" id="MobiDB-lite"/>
    </source>
</evidence>
<feature type="region of interest" description="Disordered" evidence="1">
    <location>
        <begin position="1"/>
        <end position="30"/>
    </location>
</feature>
<feature type="compositionally biased region" description="Polar residues" evidence="1">
    <location>
        <begin position="16"/>
        <end position="30"/>
    </location>
</feature>
<organism evidence="2 3">
    <name type="scientific">Desulfosporosinus orientis (strain ATCC 19365 / DSM 765 / NCIMB 8382 / VKM B-1628 / Singapore I)</name>
    <name type="common">Desulfotomaculum orientis</name>
    <dbReference type="NCBI Taxonomy" id="768706"/>
    <lineage>
        <taxon>Bacteria</taxon>
        <taxon>Bacillati</taxon>
        <taxon>Bacillota</taxon>
        <taxon>Clostridia</taxon>
        <taxon>Eubacteriales</taxon>
        <taxon>Desulfitobacteriaceae</taxon>
        <taxon>Desulfosporosinus</taxon>
    </lineage>
</organism>
<dbReference type="STRING" id="768706.Desor_4058"/>
<dbReference type="EMBL" id="CP003108">
    <property type="protein sequence ID" value="AET69500.1"/>
    <property type="molecule type" value="Genomic_DNA"/>
</dbReference>
<gene>
    <name evidence="2" type="ordered locus">Desor_4058</name>
</gene>
<evidence type="ECO:0000313" key="2">
    <source>
        <dbReference type="EMBL" id="AET69500.1"/>
    </source>
</evidence>
<protein>
    <submittedName>
        <fullName evidence="2">Uncharacterized protein</fullName>
    </submittedName>
</protein>
<name>G7WFY5_DESOD</name>
<keyword evidence="3" id="KW-1185">Reference proteome</keyword>